<reference evidence="1" key="1">
    <citation type="submission" date="2014-11" db="EMBL/GenBank/DDBJ databases">
        <authorList>
            <person name="Amaro Gonzalez C."/>
        </authorList>
    </citation>
    <scope>NUCLEOTIDE SEQUENCE</scope>
</reference>
<reference evidence="1" key="2">
    <citation type="journal article" date="2015" name="Fish Shellfish Immunol.">
        <title>Early steps in the European eel (Anguilla anguilla)-Vibrio vulnificus interaction in the gills: Role of the RtxA13 toxin.</title>
        <authorList>
            <person name="Callol A."/>
            <person name="Pajuelo D."/>
            <person name="Ebbesson L."/>
            <person name="Teles M."/>
            <person name="MacKenzie S."/>
            <person name="Amaro C."/>
        </authorList>
    </citation>
    <scope>NUCLEOTIDE SEQUENCE</scope>
</reference>
<protein>
    <submittedName>
        <fullName evidence="1">Uncharacterized protein</fullName>
    </submittedName>
</protein>
<name>A0A0E9P6X0_ANGAN</name>
<evidence type="ECO:0000313" key="1">
    <source>
        <dbReference type="EMBL" id="JAG99652.1"/>
    </source>
</evidence>
<proteinExistence type="predicted"/>
<accession>A0A0E9P6X0</accession>
<organism evidence="1">
    <name type="scientific">Anguilla anguilla</name>
    <name type="common">European freshwater eel</name>
    <name type="synonym">Muraena anguilla</name>
    <dbReference type="NCBI Taxonomy" id="7936"/>
    <lineage>
        <taxon>Eukaryota</taxon>
        <taxon>Metazoa</taxon>
        <taxon>Chordata</taxon>
        <taxon>Craniata</taxon>
        <taxon>Vertebrata</taxon>
        <taxon>Euteleostomi</taxon>
        <taxon>Actinopterygii</taxon>
        <taxon>Neopterygii</taxon>
        <taxon>Teleostei</taxon>
        <taxon>Anguilliformes</taxon>
        <taxon>Anguillidae</taxon>
        <taxon>Anguilla</taxon>
    </lineage>
</organism>
<dbReference type="EMBL" id="GBXM01108924">
    <property type="protein sequence ID" value="JAG99652.1"/>
    <property type="molecule type" value="Transcribed_RNA"/>
</dbReference>
<sequence>MHAYFCKRKMIQVPKCCM</sequence>
<dbReference type="AlphaFoldDB" id="A0A0E9P6X0"/>